<dbReference type="EMBL" id="GBXM01008460">
    <property type="protein sequence ID" value="JAI00118.1"/>
    <property type="molecule type" value="Transcribed_RNA"/>
</dbReference>
<accession>A0A0E9XBI2</accession>
<protein>
    <submittedName>
        <fullName evidence="1">Uncharacterized protein</fullName>
    </submittedName>
</protein>
<reference evidence="1" key="2">
    <citation type="journal article" date="2015" name="Fish Shellfish Immunol.">
        <title>Early steps in the European eel (Anguilla anguilla)-Vibrio vulnificus interaction in the gills: Role of the RtxA13 toxin.</title>
        <authorList>
            <person name="Callol A."/>
            <person name="Pajuelo D."/>
            <person name="Ebbesson L."/>
            <person name="Teles M."/>
            <person name="MacKenzie S."/>
            <person name="Amaro C."/>
        </authorList>
    </citation>
    <scope>NUCLEOTIDE SEQUENCE</scope>
</reference>
<dbReference type="AlphaFoldDB" id="A0A0E9XBI2"/>
<evidence type="ECO:0000313" key="1">
    <source>
        <dbReference type="EMBL" id="JAI00118.1"/>
    </source>
</evidence>
<reference evidence="1" key="1">
    <citation type="submission" date="2014-11" db="EMBL/GenBank/DDBJ databases">
        <authorList>
            <person name="Amaro Gonzalez C."/>
        </authorList>
    </citation>
    <scope>NUCLEOTIDE SEQUENCE</scope>
</reference>
<proteinExistence type="predicted"/>
<organism evidence="1">
    <name type="scientific">Anguilla anguilla</name>
    <name type="common">European freshwater eel</name>
    <name type="synonym">Muraena anguilla</name>
    <dbReference type="NCBI Taxonomy" id="7936"/>
    <lineage>
        <taxon>Eukaryota</taxon>
        <taxon>Metazoa</taxon>
        <taxon>Chordata</taxon>
        <taxon>Craniata</taxon>
        <taxon>Vertebrata</taxon>
        <taxon>Euteleostomi</taxon>
        <taxon>Actinopterygii</taxon>
        <taxon>Neopterygii</taxon>
        <taxon>Teleostei</taxon>
        <taxon>Anguilliformes</taxon>
        <taxon>Anguillidae</taxon>
        <taxon>Anguilla</taxon>
    </lineage>
</organism>
<name>A0A0E9XBI2_ANGAN</name>
<sequence length="53" mass="5667">MSCPQEVSLLFATSQFPCSLGRLRRLAPIVQSYSGSCSGAQLYKGGVRNGRST</sequence>